<evidence type="ECO:0000256" key="1">
    <source>
        <dbReference type="SAM" id="SignalP"/>
    </source>
</evidence>
<feature type="signal peptide" evidence="1">
    <location>
        <begin position="1"/>
        <end position="20"/>
    </location>
</feature>
<protein>
    <recommendedName>
        <fullName evidence="4">Lipoprotein</fullName>
    </recommendedName>
</protein>
<comment type="caution">
    <text evidence="2">The sequence shown here is derived from an EMBL/GenBank/DDBJ whole genome shotgun (WGS) entry which is preliminary data.</text>
</comment>
<feature type="chain" id="PRO_5022926412" description="Lipoprotein" evidence="1">
    <location>
        <begin position="21"/>
        <end position="160"/>
    </location>
</feature>
<dbReference type="Proteomes" id="UP000314011">
    <property type="component" value="Unassembled WGS sequence"/>
</dbReference>
<dbReference type="OrthoDB" id="7773807at2"/>
<dbReference type="RefSeq" id="WP_140193286.1">
    <property type="nucleotide sequence ID" value="NZ_CP065915.1"/>
</dbReference>
<evidence type="ECO:0000313" key="2">
    <source>
        <dbReference type="EMBL" id="TNY32606.1"/>
    </source>
</evidence>
<evidence type="ECO:0000313" key="3">
    <source>
        <dbReference type="Proteomes" id="UP000314011"/>
    </source>
</evidence>
<organism evidence="2 3">
    <name type="scientific">Pelagovum pacificum</name>
    <dbReference type="NCBI Taxonomy" id="2588711"/>
    <lineage>
        <taxon>Bacteria</taxon>
        <taxon>Pseudomonadati</taxon>
        <taxon>Pseudomonadota</taxon>
        <taxon>Alphaproteobacteria</taxon>
        <taxon>Rhodobacterales</taxon>
        <taxon>Paracoccaceae</taxon>
        <taxon>Pelagovum</taxon>
    </lineage>
</organism>
<name>A0A5C5GGE7_9RHOB</name>
<reference evidence="2 3" key="1">
    <citation type="submission" date="2019-06" db="EMBL/GenBank/DDBJ databases">
        <title>Genome of new Rhodobacteraceae sp. SM1903.</title>
        <authorList>
            <person name="Ren X."/>
        </authorList>
    </citation>
    <scope>NUCLEOTIDE SEQUENCE [LARGE SCALE GENOMIC DNA]</scope>
    <source>
        <strain evidence="2 3">SM1903</strain>
    </source>
</reference>
<accession>A0A5C5GGE7</accession>
<sequence>MRRIFLLICLALTVTGCARIAQSNLNPMNWFGSSTVVRSDPIVRQRQPLIAQAPVAYADPRPLVLEVTELEVERTAYGALVRATGMTRADGYYNVQLTEEGYEGGTLVYAFRASPAPAPQQPGTPQTRRVTVARDLSARDLAGVSAIRVVAAGNARVTSR</sequence>
<gene>
    <name evidence="2" type="ORF">FHY64_04815</name>
</gene>
<dbReference type="PROSITE" id="PS51257">
    <property type="entry name" value="PROKAR_LIPOPROTEIN"/>
    <property type="match status" value="1"/>
</dbReference>
<keyword evidence="1" id="KW-0732">Signal</keyword>
<dbReference type="AlphaFoldDB" id="A0A5C5GGE7"/>
<proteinExistence type="predicted"/>
<evidence type="ECO:0008006" key="4">
    <source>
        <dbReference type="Google" id="ProtNLM"/>
    </source>
</evidence>
<dbReference type="EMBL" id="VFFF01000001">
    <property type="protein sequence ID" value="TNY32606.1"/>
    <property type="molecule type" value="Genomic_DNA"/>
</dbReference>
<keyword evidence="3" id="KW-1185">Reference proteome</keyword>